<comment type="caution">
    <text evidence="2">The sequence shown here is derived from an EMBL/GenBank/DDBJ whole genome shotgun (WGS) entry which is preliminary data.</text>
</comment>
<evidence type="ECO:0000259" key="1">
    <source>
        <dbReference type="Pfam" id="PF13472"/>
    </source>
</evidence>
<dbReference type="Gene3D" id="3.40.50.1110">
    <property type="entry name" value="SGNH hydrolase"/>
    <property type="match status" value="1"/>
</dbReference>
<dbReference type="PANTHER" id="PTHR30383">
    <property type="entry name" value="THIOESTERASE 1/PROTEASE 1/LYSOPHOSPHOLIPASE L1"/>
    <property type="match status" value="1"/>
</dbReference>
<dbReference type="AlphaFoldDB" id="A0A0F9MLE5"/>
<dbReference type="PANTHER" id="PTHR30383:SF5">
    <property type="entry name" value="SGNH HYDROLASE-TYPE ESTERASE DOMAIN-CONTAINING PROTEIN"/>
    <property type="match status" value="1"/>
</dbReference>
<dbReference type="InterPro" id="IPR013830">
    <property type="entry name" value="SGNH_hydro"/>
</dbReference>
<organism evidence="2">
    <name type="scientific">marine sediment metagenome</name>
    <dbReference type="NCBI Taxonomy" id="412755"/>
    <lineage>
        <taxon>unclassified sequences</taxon>
        <taxon>metagenomes</taxon>
        <taxon>ecological metagenomes</taxon>
    </lineage>
</organism>
<gene>
    <name evidence="2" type="ORF">LCGC14_1076340</name>
</gene>
<protein>
    <recommendedName>
        <fullName evidence="1">SGNH hydrolase-type esterase domain-containing protein</fullName>
    </recommendedName>
</protein>
<accession>A0A0F9MLE5</accession>
<dbReference type="GO" id="GO:0004622">
    <property type="term" value="F:phosphatidylcholine lysophospholipase activity"/>
    <property type="evidence" value="ECO:0007669"/>
    <property type="project" value="TreeGrafter"/>
</dbReference>
<sequence>MKYYIFTILFMMISVGNAQGPLQFEGQVEAIQQKYDAVFYTSQKTMVFTGSSSIRVWQDVQERFPDHRVVNTGFGGSQASDLLYYIYDLIFRYHPKKVFIYEGDNDIAKGKKPKEVCTDLQQIIGGIHRNDSATKVVIIAVKPSIARWGLRRNYKRLNRKMERLAKSNPLVEYANVWDPMLNGSNVKQDIFLEDGLHMNNQGYEIWYDVLKPFVN</sequence>
<reference evidence="2" key="1">
    <citation type="journal article" date="2015" name="Nature">
        <title>Complex archaea that bridge the gap between prokaryotes and eukaryotes.</title>
        <authorList>
            <person name="Spang A."/>
            <person name="Saw J.H."/>
            <person name="Jorgensen S.L."/>
            <person name="Zaremba-Niedzwiedzka K."/>
            <person name="Martijn J."/>
            <person name="Lind A.E."/>
            <person name="van Eijk R."/>
            <person name="Schleper C."/>
            <person name="Guy L."/>
            <person name="Ettema T.J."/>
        </authorList>
    </citation>
    <scope>NUCLEOTIDE SEQUENCE</scope>
</reference>
<dbReference type="InterPro" id="IPR051532">
    <property type="entry name" value="Ester_Hydrolysis_Enzymes"/>
</dbReference>
<evidence type="ECO:0000313" key="2">
    <source>
        <dbReference type="EMBL" id="KKN06524.1"/>
    </source>
</evidence>
<dbReference type="EMBL" id="LAZR01004679">
    <property type="protein sequence ID" value="KKN06524.1"/>
    <property type="molecule type" value="Genomic_DNA"/>
</dbReference>
<dbReference type="Pfam" id="PF13472">
    <property type="entry name" value="Lipase_GDSL_2"/>
    <property type="match status" value="1"/>
</dbReference>
<dbReference type="SUPFAM" id="SSF52266">
    <property type="entry name" value="SGNH hydrolase"/>
    <property type="match status" value="1"/>
</dbReference>
<feature type="domain" description="SGNH hydrolase-type esterase" evidence="1">
    <location>
        <begin position="57"/>
        <end position="205"/>
    </location>
</feature>
<name>A0A0F9MLE5_9ZZZZ</name>
<proteinExistence type="predicted"/>
<dbReference type="InterPro" id="IPR036514">
    <property type="entry name" value="SGNH_hydro_sf"/>
</dbReference>